<feature type="signal peptide" evidence="1">
    <location>
        <begin position="1"/>
        <end position="24"/>
    </location>
</feature>
<keyword evidence="3" id="KW-1185">Reference proteome</keyword>
<dbReference type="RefSeq" id="WP_187334085.1">
    <property type="nucleotide sequence ID" value="NZ_CP060490.1"/>
</dbReference>
<feature type="chain" id="PRO_5028802988" evidence="1">
    <location>
        <begin position="25"/>
        <end position="160"/>
    </location>
</feature>
<dbReference type="InterPro" id="IPR025648">
    <property type="entry name" value="DUF4358"/>
</dbReference>
<dbReference type="EMBL" id="CP060490">
    <property type="protein sequence ID" value="QNL45657.1"/>
    <property type="molecule type" value="Genomic_DNA"/>
</dbReference>
<dbReference type="Proteomes" id="UP000515960">
    <property type="component" value="Chromosome"/>
</dbReference>
<accession>A0A7G9B7X6</accession>
<name>A0A7G9B7X6_9FIRM</name>
<keyword evidence="1" id="KW-0732">Signal</keyword>
<proteinExistence type="predicted"/>
<evidence type="ECO:0000313" key="2">
    <source>
        <dbReference type="EMBL" id="QNL45657.1"/>
    </source>
</evidence>
<reference evidence="2 3" key="1">
    <citation type="submission" date="2020-08" db="EMBL/GenBank/DDBJ databases">
        <authorList>
            <person name="Liu C."/>
            <person name="Sun Q."/>
        </authorList>
    </citation>
    <scope>NUCLEOTIDE SEQUENCE [LARGE SCALE GENOMIC DNA]</scope>
    <source>
        <strain evidence="2 3">NSJ-62</strain>
    </source>
</reference>
<sequence>MKKRMILLLSTALVLILLNGCKGADTPKDVNLTDFYNSLAERYGWEGSYLVDVTDELQETYYPGLGEYTLVQKVMKMPMMSSVVAEFAFVQCETEGDAEKVAEIFQKRADEQAEGGAWYPESMEAWSNAQVLTEGPYVALIAYADSEQEVVDQWKALFAE</sequence>
<gene>
    <name evidence="2" type="ORF">H8790_06560</name>
</gene>
<dbReference type="AlphaFoldDB" id="A0A7G9B7X6"/>
<dbReference type="Pfam" id="PF14270">
    <property type="entry name" value="DUF4358"/>
    <property type="match status" value="1"/>
</dbReference>
<evidence type="ECO:0000256" key="1">
    <source>
        <dbReference type="SAM" id="SignalP"/>
    </source>
</evidence>
<dbReference type="KEGG" id="ohi:H8790_06560"/>
<organism evidence="2 3">
    <name type="scientific">Oscillibacter hominis</name>
    <dbReference type="NCBI Taxonomy" id="2763056"/>
    <lineage>
        <taxon>Bacteria</taxon>
        <taxon>Bacillati</taxon>
        <taxon>Bacillota</taxon>
        <taxon>Clostridia</taxon>
        <taxon>Eubacteriales</taxon>
        <taxon>Oscillospiraceae</taxon>
        <taxon>Oscillibacter</taxon>
    </lineage>
</organism>
<protein>
    <submittedName>
        <fullName evidence="2">DUF4358 domain-containing protein</fullName>
    </submittedName>
</protein>
<evidence type="ECO:0000313" key="3">
    <source>
        <dbReference type="Proteomes" id="UP000515960"/>
    </source>
</evidence>